<evidence type="ECO:0000313" key="5">
    <source>
        <dbReference type="Proteomes" id="UP000013981"/>
    </source>
</evidence>
<evidence type="ECO:0000259" key="3">
    <source>
        <dbReference type="PROSITE" id="PS51272"/>
    </source>
</evidence>
<protein>
    <recommendedName>
        <fullName evidence="3">SLH domain-containing protein</fullName>
    </recommendedName>
</protein>
<dbReference type="Pfam" id="PF00395">
    <property type="entry name" value="SLH"/>
    <property type="match status" value="3"/>
</dbReference>
<dbReference type="HOGENOM" id="CLU_406418_0_0_9"/>
<dbReference type="AlphaFoldDB" id="R8W210"/>
<keyword evidence="2" id="KW-0732">Signal</keyword>
<accession>R8W210</accession>
<dbReference type="Proteomes" id="UP000013981">
    <property type="component" value="Unassembled WGS sequence"/>
</dbReference>
<feature type="domain" description="SLH" evidence="3">
    <location>
        <begin position="82"/>
        <end position="151"/>
    </location>
</feature>
<name>R8W210_9FIRM</name>
<dbReference type="eggNOG" id="COG0737">
    <property type="taxonomic scope" value="Bacteria"/>
</dbReference>
<evidence type="ECO:0000256" key="1">
    <source>
        <dbReference type="ARBA" id="ARBA00022737"/>
    </source>
</evidence>
<evidence type="ECO:0000256" key="2">
    <source>
        <dbReference type="SAM" id="SignalP"/>
    </source>
</evidence>
<gene>
    <name evidence="4" type="ORF">HMPREF1526_01606</name>
</gene>
<dbReference type="PATRIC" id="fig|1203606.4.peg.1569"/>
<feature type="domain" description="SLH" evidence="3">
    <location>
        <begin position="19"/>
        <end position="81"/>
    </location>
</feature>
<dbReference type="InterPro" id="IPR001119">
    <property type="entry name" value="SLH_dom"/>
</dbReference>
<feature type="chain" id="PRO_5004467834" description="SLH domain-containing protein" evidence="2">
    <location>
        <begin position="23"/>
        <end position="765"/>
    </location>
</feature>
<evidence type="ECO:0000313" key="4">
    <source>
        <dbReference type="EMBL" id="EOQ38566.1"/>
    </source>
</evidence>
<organism evidence="4 5">
    <name type="scientific">Butyricicoccus pullicaecorum 1.2</name>
    <dbReference type="NCBI Taxonomy" id="1203606"/>
    <lineage>
        <taxon>Bacteria</taxon>
        <taxon>Bacillati</taxon>
        <taxon>Bacillota</taxon>
        <taxon>Clostridia</taxon>
        <taxon>Eubacteriales</taxon>
        <taxon>Butyricicoccaceae</taxon>
        <taxon>Butyricicoccus</taxon>
    </lineage>
</organism>
<sequence>MVRRSFVCLSLSLALLAGTAGAAFKDITDENLAQAAASLDALAIMEGDGVGNFEPNRSLTRAEFTKLAAASLGVGDATAYQSYTLFPDVLYTHWASGYIAAMVKSPDLAKKQIIRGNADGTFTPEKPVTYGEACTMLLRMLDYTTADVGPIWPNDYVVKAQSLGLTKGAASHGVNDPITRADAAIMLRNTLRTPTKGGEKLYTALSGSTPVENSILLATPETDSSLQAGQLRFYEGGQIVTRPAANSLDSALVGARGVVLFDKTATSKVKSFLPEVSERETYTVVRAERQQIVTKEGGQIAVGRKVPVVVQGALQDYIEAWFDIRQGQKVNLYYDKDHNLELIAVDNAFVSGDSYVWGVDTVAIPKGYRVERNGATIQEGDIQKYDVVTLDPTTQTALVSNTRITGVYQEATPSFRFPEKVKVLATEFPVSEKAAPTFDNTELGKKVTLLFDVSGQVRAAVPESELSASMNGIVTATTENEVTVQLFNGLTIKGPVEKAVKSVAVGQMVRLSQDTNGNLRVTEATRTTTNPGDWIVSRGVLGSKPVAPDVQVFERVSDNGPLNPLKLEDIKNDVISGKNIETVVTDPSGTVTALIIRDATGESWVWGLVEGASVVVEERVVGGDPNVEGSGIVIPIYDYKVKITTLEDGKPKTYTIDVVDQVDDLVGKPTPLGLPRAALSNTGEMNLISKKPIRVGAVTLQAFDGYQSVKTDAGVYPIADDVPVFVSRTNQLITLRQAKADYDAFVLYADAPLSEGGRICMISVS</sequence>
<dbReference type="RefSeq" id="WP_016147765.1">
    <property type="nucleotide sequence ID" value="NZ_KB976103.1"/>
</dbReference>
<dbReference type="EMBL" id="AQOB01000004">
    <property type="protein sequence ID" value="EOQ38566.1"/>
    <property type="molecule type" value="Genomic_DNA"/>
</dbReference>
<keyword evidence="5" id="KW-1185">Reference proteome</keyword>
<feature type="signal peptide" evidence="2">
    <location>
        <begin position="1"/>
        <end position="22"/>
    </location>
</feature>
<reference evidence="4 5" key="1">
    <citation type="submission" date="2013-01" db="EMBL/GenBank/DDBJ databases">
        <title>The Genome Sequence of Butyricicoccus pullicaecorum 1.2.</title>
        <authorList>
            <consortium name="The Broad Institute Genome Sequencing Platform"/>
            <person name="Earl A."/>
            <person name="Ward D."/>
            <person name="Feldgarden M."/>
            <person name="Gevers D."/>
            <person name="Van Immerseel F."/>
            <person name="Eeckhaut V."/>
            <person name="Walker B."/>
            <person name="Young S.K."/>
            <person name="Zeng Q."/>
            <person name="Gargeya S."/>
            <person name="Fitzgerald M."/>
            <person name="Haas B."/>
            <person name="Abouelleil A."/>
            <person name="Alvarado L."/>
            <person name="Arachchi H.M."/>
            <person name="Berlin A.M."/>
            <person name="Chapman S.B."/>
            <person name="Dewar J."/>
            <person name="Goldberg J."/>
            <person name="Griggs A."/>
            <person name="Gujja S."/>
            <person name="Hansen M."/>
            <person name="Howarth C."/>
            <person name="Imamovic A."/>
            <person name="Larimer J."/>
            <person name="McCowan C."/>
            <person name="Murphy C."/>
            <person name="Neiman D."/>
            <person name="Pearson M."/>
            <person name="Priest M."/>
            <person name="Roberts A."/>
            <person name="Saif S."/>
            <person name="Shea T."/>
            <person name="Sisk P."/>
            <person name="Sykes S."/>
            <person name="Wortman J."/>
            <person name="Nusbaum C."/>
            <person name="Birren B."/>
        </authorList>
    </citation>
    <scope>NUCLEOTIDE SEQUENCE [LARGE SCALE GENOMIC DNA]</scope>
    <source>
        <strain evidence="4 5">1.2</strain>
    </source>
</reference>
<proteinExistence type="predicted"/>
<dbReference type="OrthoDB" id="1706086at2"/>
<dbReference type="PROSITE" id="PS51272">
    <property type="entry name" value="SLH"/>
    <property type="match status" value="2"/>
</dbReference>
<comment type="caution">
    <text evidence="4">The sequence shown here is derived from an EMBL/GenBank/DDBJ whole genome shotgun (WGS) entry which is preliminary data.</text>
</comment>
<keyword evidence="1" id="KW-0677">Repeat</keyword>